<reference evidence="5 7" key="1">
    <citation type="submission" date="2018-04" db="EMBL/GenBank/DDBJ databases">
        <title>Complete genome sequences of Streptomyces griseoviridis K61 and characterization of antagonistic properties of biological control agents.</title>
        <authorList>
            <person name="Mariita R.M."/>
            <person name="Sello J.K."/>
        </authorList>
    </citation>
    <scope>NUCLEOTIDE SEQUENCE [LARGE SCALE GENOMIC DNA]</scope>
    <source>
        <strain evidence="5 7">K61</strain>
    </source>
</reference>
<keyword evidence="2" id="KW-0472">Membrane</keyword>
<protein>
    <submittedName>
        <fullName evidence="4">DUF4328 domain-containing protein</fullName>
    </submittedName>
</protein>
<evidence type="ECO:0000256" key="1">
    <source>
        <dbReference type="SAM" id="MobiDB-lite"/>
    </source>
</evidence>
<dbReference type="Proteomes" id="UP000271291">
    <property type="component" value="Chromosome"/>
</dbReference>
<accession>A0A3Q9KQ01</accession>
<gene>
    <name evidence="5" type="ORF">DDJ31_38090</name>
    <name evidence="4" type="ORF">ELQ87_01275</name>
</gene>
<dbReference type="OrthoDB" id="4174975at2"/>
<dbReference type="Proteomes" id="UP000501753">
    <property type="component" value="Chromosome"/>
</dbReference>
<keyword evidence="7" id="KW-1185">Reference proteome</keyword>
<evidence type="ECO:0000313" key="6">
    <source>
        <dbReference type="Proteomes" id="UP000271291"/>
    </source>
</evidence>
<dbReference type="EMBL" id="CP034687">
    <property type="protein sequence ID" value="AZS83075.1"/>
    <property type="molecule type" value="Genomic_DNA"/>
</dbReference>
<evidence type="ECO:0000313" key="4">
    <source>
        <dbReference type="EMBL" id="AZS83075.1"/>
    </source>
</evidence>
<evidence type="ECO:0000259" key="3">
    <source>
        <dbReference type="Pfam" id="PF14219"/>
    </source>
</evidence>
<dbReference type="KEGG" id="sgd:ELQ87_01275"/>
<evidence type="ECO:0000313" key="7">
    <source>
        <dbReference type="Proteomes" id="UP000501753"/>
    </source>
</evidence>
<feature type="compositionally biased region" description="Basic and acidic residues" evidence="1">
    <location>
        <begin position="9"/>
        <end position="19"/>
    </location>
</feature>
<organism evidence="4 6">
    <name type="scientific">Streptomyces griseoviridis</name>
    <dbReference type="NCBI Taxonomy" id="45398"/>
    <lineage>
        <taxon>Bacteria</taxon>
        <taxon>Bacillati</taxon>
        <taxon>Actinomycetota</taxon>
        <taxon>Actinomycetes</taxon>
        <taxon>Kitasatosporales</taxon>
        <taxon>Streptomycetaceae</taxon>
        <taxon>Streptomyces</taxon>
    </lineage>
</organism>
<sequence length="206" mass="22510">MRSVLRVHGGQDLHDDRGRPGLLLHPRRRVRRRVHPLRDGRDAPVGRPPAVRGRLRVLVPPAARQIGLTAPDRFGDGPGWAIGSWLIPVGALWLPYRVALEMWSAATPASADGGVGRARRWPVHLWWALFVASVFLDRFAALRLDAADDRHEVRGALGQLLAADVLDLVAAAAAVYFATRLTARYGRVARQAPVPHPPVPGALPQP</sequence>
<keyword evidence="2" id="KW-1133">Transmembrane helix</keyword>
<dbReference type="Pfam" id="PF14219">
    <property type="entry name" value="DUF4328"/>
    <property type="match status" value="1"/>
</dbReference>
<evidence type="ECO:0000256" key="2">
    <source>
        <dbReference type="SAM" id="Phobius"/>
    </source>
</evidence>
<feature type="transmembrane region" description="Helical" evidence="2">
    <location>
        <begin position="156"/>
        <end position="178"/>
    </location>
</feature>
<name>A0A3Q9KQ01_STRGD</name>
<evidence type="ECO:0000313" key="5">
    <source>
        <dbReference type="EMBL" id="QCN90072.1"/>
    </source>
</evidence>
<dbReference type="EMBL" id="CP029078">
    <property type="protein sequence ID" value="QCN90072.1"/>
    <property type="molecule type" value="Genomic_DNA"/>
</dbReference>
<feature type="transmembrane region" description="Helical" evidence="2">
    <location>
        <begin position="125"/>
        <end position="144"/>
    </location>
</feature>
<dbReference type="AlphaFoldDB" id="A0A3Q9KQ01"/>
<keyword evidence="2" id="KW-0812">Transmembrane</keyword>
<feature type="region of interest" description="Disordered" evidence="1">
    <location>
        <begin position="1"/>
        <end position="22"/>
    </location>
</feature>
<feature type="domain" description="DUF4328" evidence="3">
    <location>
        <begin position="71"/>
        <end position="182"/>
    </location>
</feature>
<proteinExistence type="predicted"/>
<dbReference type="InterPro" id="IPR025565">
    <property type="entry name" value="DUF4328"/>
</dbReference>
<reference evidence="4 6" key="2">
    <citation type="submission" date="2018-12" db="EMBL/GenBank/DDBJ databases">
        <title>Streptomyces griseoviridis F1-27 complete genome.</title>
        <authorList>
            <person name="Mariita R.M."/>
            <person name="Sello J.K."/>
        </authorList>
    </citation>
    <scope>NUCLEOTIDE SEQUENCE [LARGE SCALE GENOMIC DNA]</scope>
    <source>
        <strain evidence="4 6">F1-27</strain>
    </source>
</reference>